<dbReference type="EMBL" id="JANBVO010000015">
    <property type="protein sequence ID" value="KAJ9145067.1"/>
    <property type="molecule type" value="Genomic_DNA"/>
</dbReference>
<evidence type="ECO:0000313" key="2">
    <source>
        <dbReference type="Proteomes" id="UP001174694"/>
    </source>
</evidence>
<dbReference type="AlphaFoldDB" id="A0AA38RG15"/>
<sequence>MTEQVKWVTSIDMGRLQEQARRMKLQVASLYRYYATDLAFLSTTEKRVRAPDFKSVRSTLVDTGGEYGGGRGNGGGIAF</sequence>
<dbReference type="Proteomes" id="UP001174694">
    <property type="component" value="Unassembled WGS sequence"/>
</dbReference>
<keyword evidence="2" id="KW-1185">Reference proteome</keyword>
<evidence type="ECO:0000313" key="1">
    <source>
        <dbReference type="EMBL" id="KAJ9145067.1"/>
    </source>
</evidence>
<reference evidence="1" key="1">
    <citation type="submission" date="2022-07" db="EMBL/GenBank/DDBJ databases">
        <title>Fungi with potential for degradation of polypropylene.</title>
        <authorList>
            <person name="Gostincar C."/>
        </authorList>
    </citation>
    <scope>NUCLEOTIDE SEQUENCE</scope>
    <source>
        <strain evidence="1">EXF-13308</strain>
    </source>
</reference>
<accession>A0AA38RG15</accession>
<organism evidence="1 2">
    <name type="scientific">Pleurostoma richardsiae</name>
    <dbReference type="NCBI Taxonomy" id="41990"/>
    <lineage>
        <taxon>Eukaryota</taxon>
        <taxon>Fungi</taxon>
        <taxon>Dikarya</taxon>
        <taxon>Ascomycota</taxon>
        <taxon>Pezizomycotina</taxon>
        <taxon>Sordariomycetes</taxon>
        <taxon>Sordariomycetidae</taxon>
        <taxon>Calosphaeriales</taxon>
        <taxon>Pleurostomataceae</taxon>
        <taxon>Pleurostoma</taxon>
    </lineage>
</organism>
<proteinExistence type="predicted"/>
<name>A0AA38RG15_9PEZI</name>
<comment type="caution">
    <text evidence="1">The sequence shown here is derived from an EMBL/GenBank/DDBJ whole genome shotgun (WGS) entry which is preliminary data.</text>
</comment>
<gene>
    <name evidence="1" type="ORF">NKR23_g5728</name>
</gene>
<protein>
    <submittedName>
        <fullName evidence="1">Uncharacterized protein</fullName>
    </submittedName>
</protein>